<gene>
    <name evidence="1" type="ORF">MM415B02718_0002</name>
</gene>
<dbReference type="AlphaFoldDB" id="A0A6M3L230"/>
<reference evidence="1" key="1">
    <citation type="submission" date="2020-03" db="EMBL/GenBank/DDBJ databases">
        <title>The deep terrestrial virosphere.</title>
        <authorList>
            <person name="Holmfeldt K."/>
            <person name="Nilsson E."/>
            <person name="Simone D."/>
            <person name="Lopez-Fernandez M."/>
            <person name="Wu X."/>
            <person name="de Brujin I."/>
            <person name="Lundin D."/>
            <person name="Andersson A."/>
            <person name="Bertilsson S."/>
            <person name="Dopson M."/>
        </authorList>
    </citation>
    <scope>NUCLEOTIDE SEQUENCE</scope>
    <source>
        <strain evidence="1">MM415B02718</strain>
    </source>
</reference>
<proteinExistence type="predicted"/>
<protein>
    <submittedName>
        <fullName evidence="1">Uncharacterized protein</fullName>
    </submittedName>
</protein>
<sequence length="91" mass="10475">MLDIGSARQLCELWVGHSINPEHFRELLNIQARDFCDRTKVLETKSTISSVADTQEYELPSDCLHVKDVIYDGVRANKITHWQVQEFKGTV</sequence>
<evidence type="ECO:0000313" key="1">
    <source>
        <dbReference type="EMBL" id="QJA88627.1"/>
    </source>
</evidence>
<name>A0A6M3L230_9ZZZZ</name>
<accession>A0A6M3L230</accession>
<dbReference type="EMBL" id="MT142793">
    <property type="protein sequence ID" value="QJA88627.1"/>
    <property type="molecule type" value="Genomic_DNA"/>
</dbReference>
<organism evidence="1">
    <name type="scientific">viral metagenome</name>
    <dbReference type="NCBI Taxonomy" id="1070528"/>
    <lineage>
        <taxon>unclassified sequences</taxon>
        <taxon>metagenomes</taxon>
        <taxon>organismal metagenomes</taxon>
    </lineage>
</organism>